<feature type="compositionally biased region" description="Low complexity" evidence="1">
    <location>
        <begin position="180"/>
        <end position="208"/>
    </location>
</feature>
<dbReference type="Proteomes" id="UP000297245">
    <property type="component" value="Unassembled WGS sequence"/>
</dbReference>
<organism evidence="3 4">
    <name type="scientific">Dendrothele bispora (strain CBS 962.96)</name>
    <dbReference type="NCBI Taxonomy" id="1314807"/>
    <lineage>
        <taxon>Eukaryota</taxon>
        <taxon>Fungi</taxon>
        <taxon>Dikarya</taxon>
        <taxon>Basidiomycota</taxon>
        <taxon>Agaricomycotina</taxon>
        <taxon>Agaricomycetes</taxon>
        <taxon>Agaricomycetidae</taxon>
        <taxon>Agaricales</taxon>
        <taxon>Agaricales incertae sedis</taxon>
        <taxon>Dendrothele</taxon>
    </lineage>
</organism>
<feature type="compositionally biased region" description="Low complexity" evidence="1">
    <location>
        <begin position="64"/>
        <end position="73"/>
    </location>
</feature>
<evidence type="ECO:0000313" key="3">
    <source>
        <dbReference type="EMBL" id="THU95666.1"/>
    </source>
</evidence>
<protein>
    <recommendedName>
        <fullName evidence="2">Ribonuclease H1 N-terminal domain-containing protein</fullName>
    </recommendedName>
</protein>
<dbReference type="EMBL" id="ML179195">
    <property type="protein sequence ID" value="THU95666.1"/>
    <property type="molecule type" value="Genomic_DNA"/>
</dbReference>
<feature type="region of interest" description="Disordered" evidence="1">
    <location>
        <begin position="364"/>
        <end position="386"/>
    </location>
</feature>
<dbReference type="Pfam" id="PF01693">
    <property type="entry name" value="Cauli_VI"/>
    <property type="match status" value="1"/>
</dbReference>
<dbReference type="Gene3D" id="3.40.970.10">
    <property type="entry name" value="Ribonuclease H1, N-terminal domain"/>
    <property type="match status" value="1"/>
</dbReference>
<evidence type="ECO:0000259" key="2">
    <source>
        <dbReference type="Pfam" id="PF01693"/>
    </source>
</evidence>
<gene>
    <name evidence="3" type="ORF">K435DRAFT_966316</name>
</gene>
<feature type="domain" description="Ribonuclease H1 N-terminal" evidence="2">
    <location>
        <begin position="5"/>
        <end position="47"/>
    </location>
</feature>
<keyword evidence="4" id="KW-1185">Reference proteome</keyword>
<reference evidence="3 4" key="1">
    <citation type="journal article" date="2019" name="Nat. Ecol. Evol.">
        <title>Megaphylogeny resolves global patterns of mushroom evolution.</title>
        <authorList>
            <person name="Varga T."/>
            <person name="Krizsan K."/>
            <person name="Foldi C."/>
            <person name="Dima B."/>
            <person name="Sanchez-Garcia M."/>
            <person name="Sanchez-Ramirez S."/>
            <person name="Szollosi G.J."/>
            <person name="Szarkandi J.G."/>
            <person name="Papp V."/>
            <person name="Albert L."/>
            <person name="Andreopoulos W."/>
            <person name="Angelini C."/>
            <person name="Antonin V."/>
            <person name="Barry K.W."/>
            <person name="Bougher N.L."/>
            <person name="Buchanan P."/>
            <person name="Buyck B."/>
            <person name="Bense V."/>
            <person name="Catcheside P."/>
            <person name="Chovatia M."/>
            <person name="Cooper J."/>
            <person name="Damon W."/>
            <person name="Desjardin D."/>
            <person name="Finy P."/>
            <person name="Geml J."/>
            <person name="Haridas S."/>
            <person name="Hughes K."/>
            <person name="Justo A."/>
            <person name="Karasinski D."/>
            <person name="Kautmanova I."/>
            <person name="Kiss B."/>
            <person name="Kocsube S."/>
            <person name="Kotiranta H."/>
            <person name="LaButti K.M."/>
            <person name="Lechner B.E."/>
            <person name="Liimatainen K."/>
            <person name="Lipzen A."/>
            <person name="Lukacs Z."/>
            <person name="Mihaltcheva S."/>
            <person name="Morgado L.N."/>
            <person name="Niskanen T."/>
            <person name="Noordeloos M.E."/>
            <person name="Ohm R.A."/>
            <person name="Ortiz-Santana B."/>
            <person name="Ovrebo C."/>
            <person name="Racz N."/>
            <person name="Riley R."/>
            <person name="Savchenko A."/>
            <person name="Shiryaev A."/>
            <person name="Soop K."/>
            <person name="Spirin V."/>
            <person name="Szebenyi C."/>
            <person name="Tomsovsky M."/>
            <person name="Tulloss R.E."/>
            <person name="Uehling J."/>
            <person name="Grigoriev I.V."/>
            <person name="Vagvolgyi C."/>
            <person name="Papp T."/>
            <person name="Martin F.M."/>
            <person name="Miettinen O."/>
            <person name="Hibbett D.S."/>
            <person name="Nagy L.G."/>
        </authorList>
    </citation>
    <scope>NUCLEOTIDE SEQUENCE [LARGE SCALE GENOMIC DNA]</scope>
    <source>
        <strain evidence="3 4">CBS 962.96</strain>
    </source>
</reference>
<name>A0A4S8M0U2_DENBC</name>
<evidence type="ECO:0000256" key="1">
    <source>
        <dbReference type="SAM" id="MobiDB-lite"/>
    </source>
</evidence>
<dbReference type="OrthoDB" id="3270804at2759"/>
<sequence length="386" mass="41377">MPKKKWYVITAGKDVGIFEDWLEVAPLVNGVSCAQHVSFCSEEDALNAFAKAEAKGHVRRIDSSLRSSSNSRRNATEPAISSRKVVHPNAQTDTASTTHSTQLQNQTSHHVITNVQFSSGEEDSRHSQSNRAAGQSKKPPRLYPINIEPSSPESYVTYGVESISASFSNLDVALREDLPTHPSHSSSVCHTVSSSGMTSRASSSGRSESPLRTLTDTSTILHAIIGDLSDADSYPTDTEDSSGPEDVTSSPPKSYGSVENIRAMTRKSPLAPHSRTVCSPCKRGNEAKPHQEAGRVCTHCGKGFHSIGSPSQAGRPISRELGGEIPSNGLEIFSQPIHVPIAPYDAGHDPRSPMQKGTCLPGLTSSPFFGRPSGRTRNEEPTGLVI</sequence>
<dbReference type="SUPFAM" id="SSF55658">
    <property type="entry name" value="L9 N-domain-like"/>
    <property type="match status" value="1"/>
</dbReference>
<feature type="region of interest" description="Disordered" evidence="1">
    <location>
        <begin position="229"/>
        <end position="258"/>
    </location>
</feature>
<dbReference type="InterPro" id="IPR037056">
    <property type="entry name" value="RNase_H1_N_sf"/>
</dbReference>
<feature type="region of interest" description="Disordered" evidence="1">
    <location>
        <begin position="57"/>
        <end position="150"/>
    </location>
</feature>
<proteinExistence type="predicted"/>
<dbReference type="AlphaFoldDB" id="A0A4S8M0U2"/>
<dbReference type="InterPro" id="IPR009027">
    <property type="entry name" value="Ribosomal_bL9/RNase_H1_N"/>
</dbReference>
<evidence type="ECO:0000313" key="4">
    <source>
        <dbReference type="Proteomes" id="UP000297245"/>
    </source>
</evidence>
<feature type="compositionally biased region" description="Polar residues" evidence="1">
    <location>
        <begin position="89"/>
        <end position="119"/>
    </location>
</feature>
<feature type="region of interest" description="Disordered" evidence="1">
    <location>
        <begin position="178"/>
        <end position="214"/>
    </location>
</feature>
<dbReference type="InterPro" id="IPR011320">
    <property type="entry name" value="RNase_H1_N"/>
</dbReference>
<accession>A0A4S8M0U2</accession>